<keyword evidence="2" id="KW-1185">Reference proteome</keyword>
<organism evidence="1 2">
    <name type="scientific">Vigna unguiculata</name>
    <name type="common">Cowpea</name>
    <dbReference type="NCBI Taxonomy" id="3917"/>
    <lineage>
        <taxon>Eukaryota</taxon>
        <taxon>Viridiplantae</taxon>
        <taxon>Streptophyta</taxon>
        <taxon>Embryophyta</taxon>
        <taxon>Tracheophyta</taxon>
        <taxon>Spermatophyta</taxon>
        <taxon>Magnoliopsida</taxon>
        <taxon>eudicotyledons</taxon>
        <taxon>Gunneridae</taxon>
        <taxon>Pentapetalae</taxon>
        <taxon>rosids</taxon>
        <taxon>fabids</taxon>
        <taxon>Fabales</taxon>
        <taxon>Fabaceae</taxon>
        <taxon>Papilionoideae</taxon>
        <taxon>50 kb inversion clade</taxon>
        <taxon>NPAAA clade</taxon>
        <taxon>indigoferoid/millettioid clade</taxon>
        <taxon>Phaseoleae</taxon>
        <taxon>Vigna</taxon>
    </lineage>
</organism>
<dbReference type="EMBL" id="CP039348">
    <property type="protein sequence ID" value="QCD89562.1"/>
    <property type="molecule type" value="Genomic_DNA"/>
</dbReference>
<evidence type="ECO:0000313" key="1">
    <source>
        <dbReference type="EMBL" id="QCD89562.1"/>
    </source>
</evidence>
<dbReference type="Proteomes" id="UP000501690">
    <property type="component" value="Linkage Group LG4"/>
</dbReference>
<dbReference type="AlphaFoldDB" id="A0A4D6LLB1"/>
<reference evidence="1 2" key="1">
    <citation type="submission" date="2019-04" db="EMBL/GenBank/DDBJ databases">
        <title>An improved genome assembly and genetic linkage map for asparagus bean, Vigna unguiculata ssp. sesquipedialis.</title>
        <authorList>
            <person name="Xia Q."/>
            <person name="Zhang R."/>
            <person name="Dong Y."/>
        </authorList>
    </citation>
    <scope>NUCLEOTIDE SEQUENCE [LARGE SCALE GENOMIC DNA]</scope>
    <source>
        <tissue evidence="1">Leaf</tissue>
    </source>
</reference>
<evidence type="ECO:0000313" key="2">
    <source>
        <dbReference type="Proteomes" id="UP000501690"/>
    </source>
</evidence>
<protein>
    <submittedName>
        <fullName evidence="1">Uncharacterized protein</fullName>
    </submittedName>
</protein>
<accession>A0A4D6LLB1</accession>
<gene>
    <name evidence="1" type="ORF">DEO72_LG4g508</name>
</gene>
<proteinExistence type="predicted"/>
<name>A0A4D6LLB1_VIGUN</name>
<sequence>MFVALRVVFIVVIGNACLSIAVQFCDLQNDSVKAALPWSFMLMLGTPSSNSWVACVLEIHEYKHSTVAFLAHSVCTTTASFASCNCQQLSGLSRGSNHTKIELFYSRCDQVVAEKLKRCQLQNLAYVGQCGSGWIGRL</sequence>